<dbReference type="GO" id="GO:0009986">
    <property type="term" value="C:cell surface"/>
    <property type="evidence" value="ECO:0007669"/>
    <property type="project" value="InterPro"/>
</dbReference>
<evidence type="ECO:0000256" key="2">
    <source>
        <dbReference type="SAM" id="MobiDB-lite"/>
    </source>
</evidence>
<dbReference type="InterPro" id="IPR001534">
    <property type="entry name" value="Transthyretin-like"/>
</dbReference>
<reference evidence="4 5" key="1">
    <citation type="submission" date="2022-11" db="UniProtKB">
        <authorList>
            <consortium name="WormBaseParasite"/>
        </authorList>
    </citation>
    <scope>IDENTIFICATION</scope>
</reference>
<evidence type="ECO:0000313" key="5">
    <source>
        <dbReference type="WBParaSite" id="PSAMB.scaffold975size51301.g10349.t1"/>
    </source>
</evidence>
<dbReference type="Gene3D" id="2.60.40.3330">
    <property type="match status" value="1"/>
</dbReference>
<feature type="region of interest" description="Disordered" evidence="2">
    <location>
        <begin position="1"/>
        <end position="33"/>
    </location>
</feature>
<dbReference type="PANTHER" id="PTHR21700">
    <property type="entry name" value="TRANSTHYRETIN-LIKE FAMILY PROTEIN-RELATED"/>
    <property type="match status" value="1"/>
</dbReference>
<evidence type="ECO:0000313" key="4">
    <source>
        <dbReference type="WBParaSite" id="PSAMB.scaffold703size43432.g8044.t1"/>
    </source>
</evidence>
<evidence type="ECO:0000256" key="1">
    <source>
        <dbReference type="ARBA" id="ARBA00010112"/>
    </source>
</evidence>
<protein>
    <submittedName>
        <fullName evidence="4 5">Transthyretin-like family protein</fullName>
    </submittedName>
</protein>
<dbReference type="WBParaSite" id="PSAMB.scaffold703size43432.g8044.t1">
    <property type="protein sequence ID" value="PSAMB.scaffold703size43432.g8044.t1"/>
    <property type="gene ID" value="PSAMB.scaffold703size43432.g8044"/>
</dbReference>
<evidence type="ECO:0000313" key="3">
    <source>
        <dbReference type="Proteomes" id="UP000887566"/>
    </source>
</evidence>
<dbReference type="AlphaFoldDB" id="A0A914X9Z7"/>
<proteinExistence type="inferred from homology"/>
<accession>A0A914X9Z7</accession>
<organism evidence="3 4">
    <name type="scientific">Plectus sambesii</name>
    <dbReference type="NCBI Taxonomy" id="2011161"/>
    <lineage>
        <taxon>Eukaryota</taxon>
        <taxon>Metazoa</taxon>
        <taxon>Ecdysozoa</taxon>
        <taxon>Nematoda</taxon>
        <taxon>Chromadorea</taxon>
        <taxon>Plectida</taxon>
        <taxon>Plectina</taxon>
        <taxon>Plectoidea</taxon>
        <taxon>Plectidae</taxon>
        <taxon>Plectus</taxon>
    </lineage>
</organism>
<name>A0A914X9Z7_9BILA</name>
<dbReference type="WBParaSite" id="PSAMB.scaffold975size51301.g10349.t1">
    <property type="protein sequence ID" value="PSAMB.scaffold975size51301.g10349.t1"/>
    <property type="gene ID" value="PSAMB.scaffold975size51301.g10349"/>
</dbReference>
<dbReference type="Proteomes" id="UP000887566">
    <property type="component" value="Unplaced"/>
</dbReference>
<comment type="similarity">
    <text evidence="1">Belongs to the nematode transthyretin-like family.</text>
</comment>
<feature type="compositionally biased region" description="Acidic residues" evidence="2">
    <location>
        <begin position="17"/>
        <end position="27"/>
    </location>
</feature>
<dbReference type="PANTHER" id="PTHR21700:SF3">
    <property type="entry name" value="TRANSTHYRETIN-LIKE PROTEIN 5"/>
    <property type="match status" value="1"/>
</dbReference>
<dbReference type="InterPro" id="IPR038479">
    <property type="entry name" value="Transthyretin-like_sf"/>
</dbReference>
<dbReference type="Pfam" id="PF01060">
    <property type="entry name" value="TTR-52"/>
    <property type="match status" value="1"/>
</dbReference>
<sequence length="114" mass="13180">MCDDKPLNNTRVKLWDDDSGPDPDEELASTRTDAQGRFELQGSTKEISNIDIRFKIYHDCDDILLCQRRVKFAIPSKYINNEEKVSKWFDAGILNMALEYKGEERDCSLDSLDD</sequence>
<keyword evidence="3" id="KW-1185">Reference proteome</keyword>